<dbReference type="Pfam" id="PF18097">
    <property type="entry name" value="Vta1_C"/>
    <property type="match status" value="1"/>
</dbReference>
<dbReference type="GO" id="GO:0032511">
    <property type="term" value="P:late endosome to vacuole transport via multivesicular body sorting pathway"/>
    <property type="evidence" value="ECO:0007669"/>
    <property type="project" value="InterPro"/>
</dbReference>
<name>A0A7S0ZJ46_9RHOD</name>
<keyword evidence="7" id="KW-0653">Protein transport</keyword>
<feature type="region of interest" description="Disordered" evidence="9">
    <location>
        <begin position="334"/>
        <end position="401"/>
    </location>
</feature>
<organism evidence="12">
    <name type="scientific">Timspurckia oligopyrenoides</name>
    <dbReference type="NCBI Taxonomy" id="708627"/>
    <lineage>
        <taxon>Eukaryota</taxon>
        <taxon>Rhodophyta</taxon>
        <taxon>Bangiophyceae</taxon>
        <taxon>Porphyridiales</taxon>
        <taxon>Porphyridiaceae</taxon>
        <taxon>Timspurckia</taxon>
    </lineage>
</organism>
<evidence type="ECO:0000256" key="2">
    <source>
        <dbReference type="ARBA" id="ARBA00004496"/>
    </source>
</evidence>
<gene>
    <name evidence="12" type="ORF">TOLI1172_LOCUS7853</name>
</gene>
<feature type="region of interest" description="Disordered" evidence="9">
    <location>
        <begin position="260"/>
        <end position="299"/>
    </location>
</feature>
<comment type="subcellular location">
    <subcellularLocation>
        <location evidence="2">Cytoplasm</location>
    </subcellularLocation>
    <subcellularLocation>
        <location evidence="1">Endosome membrane</location>
        <topology evidence="1">Peripheral membrane protein</topology>
    </subcellularLocation>
</comment>
<evidence type="ECO:0000256" key="7">
    <source>
        <dbReference type="ARBA" id="ARBA00022927"/>
    </source>
</evidence>
<sequence>MMDKNTPASLKSIAKYVVYADELANVQPLESYYCTLFAAQRAAALLDKSDKSAKMYVSQLLDKCEERQAKIQGDKEQHRAQFEQFALSVFQMADDEDLSGNADKSTAKRFYAASTFLEVCGVFGELPSDLLEKRRYAMKKTSLIQKALREGRTPEPGIPGFNDAPVVGPPPPAALVEPESNANTVPQSDQQNESFAQRETAGYPGFGGGMSSNQPFPYAPAPEYGYGGSPSAPPPASSMNPYAAAYGGYQLQQDVEANNEFGSAPPAETEEDSTEKGSGSISNANSAGPFGYPPPMDTNKLADHFAENLNYGGYQSSAQTGSVYPTFEYNPKPAAAAAPSQNQWGQQDTSKPVSFPNPYGAIASGQSQSPQAKTPASSNHSSAQGYAATALSNPSQTPVPALLTSPNPSAAVVGTSVISVKEGYTAGFKELTSAQRHAKFAASALDFQDTACAIKELKEALKLLTGRDIA</sequence>
<feature type="region of interest" description="Disordered" evidence="9">
    <location>
        <begin position="177"/>
        <end position="214"/>
    </location>
</feature>
<feature type="compositionally biased region" description="Low complexity" evidence="9">
    <location>
        <begin position="277"/>
        <end position="288"/>
    </location>
</feature>
<feature type="domain" description="Vta1/callose synthase N-terminal" evidence="10">
    <location>
        <begin position="12"/>
        <end position="150"/>
    </location>
</feature>
<evidence type="ECO:0000259" key="10">
    <source>
        <dbReference type="Pfam" id="PF04652"/>
    </source>
</evidence>
<dbReference type="InterPro" id="IPR041212">
    <property type="entry name" value="Vta1_C"/>
</dbReference>
<keyword evidence="4" id="KW-0813">Transport</keyword>
<protein>
    <recommendedName>
        <fullName evidence="13">Vta1/callose synthase N-terminal domain-containing protein</fullName>
    </recommendedName>
</protein>
<feature type="compositionally biased region" description="Polar residues" evidence="9">
    <location>
        <begin position="339"/>
        <end position="352"/>
    </location>
</feature>
<dbReference type="GO" id="GO:0005771">
    <property type="term" value="C:multivesicular body"/>
    <property type="evidence" value="ECO:0007669"/>
    <property type="project" value="TreeGrafter"/>
</dbReference>
<keyword evidence="5" id="KW-0963">Cytoplasm</keyword>
<reference evidence="12" key="1">
    <citation type="submission" date="2021-01" db="EMBL/GenBank/DDBJ databases">
        <authorList>
            <person name="Corre E."/>
            <person name="Pelletier E."/>
            <person name="Niang G."/>
            <person name="Scheremetjew M."/>
            <person name="Finn R."/>
            <person name="Kale V."/>
            <person name="Holt S."/>
            <person name="Cochrane G."/>
            <person name="Meng A."/>
            <person name="Brown T."/>
            <person name="Cohen L."/>
        </authorList>
    </citation>
    <scope>NUCLEOTIDE SEQUENCE</scope>
    <source>
        <strain evidence="12">CCMP3278</strain>
    </source>
</reference>
<feature type="domain" description="Vta1 C-terminal" evidence="11">
    <location>
        <begin position="430"/>
        <end position="465"/>
    </location>
</feature>
<proteinExistence type="inferred from homology"/>
<evidence type="ECO:0000313" key="12">
    <source>
        <dbReference type="EMBL" id="CAD8823455.1"/>
    </source>
</evidence>
<feature type="compositionally biased region" description="Polar residues" evidence="9">
    <location>
        <begin position="364"/>
        <end position="401"/>
    </location>
</feature>
<evidence type="ECO:0000256" key="3">
    <source>
        <dbReference type="ARBA" id="ARBA00007895"/>
    </source>
</evidence>
<accession>A0A7S0ZJ46</accession>
<dbReference type="PANTHER" id="PTHR46009">
    <property type="entry name" value="VACUOLAR PROTEIN SORTING-ASSOCIATED PROTEIN VTA1 HOMOLOG"/>
    <property type="match status" value="1"/>
</dbReference>
<evidence type="ECO:0000256" key="6">
    <source>
        <dbReference type="ARBA" id="ARBA00022753"/>
    </source>
</evidence>
<evidence type="ECO:0000256" key="4">
    <source>
        <dbReference type="ARBA" id="ARBA00022448"/>
    </source>
</evidence>
<dbReference type="Gene3D" id="1.20.5.420">
    <property type="entry name" value="Immunoglobulin FC, subunit C"/>
    <property type="match status" value="1"/>
</dbReference>
<evidence type="ECO:0000256" key="9">
    <source>
        <dbReference type="SAM" id="MobiDB-lite"/>
    </source>
</evidence>
<dbReference type="Pfam" id="PF04652">
    <property type="entry name" value="Vta1"/>
    <property type="match status" value="1"/>
</dbReference>
<comment type="similarity">
    <text evidence="3">Belongs to the VTA1 family.</text>
</comment>
<dbReference type="InterPro" id="IPR039431">
    <property type="entry name" value="Vta1/CALS_N"/>
</dbReference>
<evidence type="ECO:0008006" key="13">
    <source>
        <dbReference type="Google" id="ProtNLM"/>
    </source>
</evidence>
<evidence type="ECO:0000259" key="11">
    <source>
        <dbReference type="Pfam" id="PF18097"/>
    </source>
</evidence>
<dbReference type="GO" id="GO:0010008">
    <property type="term" value="C:endosome membrane"/>
    <property type="evidence" value="ECO:0007669"/>
    <property type="project" value="UniProtKB-SubCell"/>
</dbReference>
<keyword evidence="6" id="KW-0967">Endosome</keyword>
<dbReference type="PANTHER" id="PTHR46009:SF1">
    <property type="entry name" value="VACUOLAR PROTEIN SORTING-ASSOCIATED PROTEIN VTA1 HOMOLOG"/>
    <property type="match status" value="1"/>
</dbReference>
<evidence type="ECO:0000256" key="8">
    <source>
        <dbReference type="ARBA" id="ARBA00023136"/>
    </source>
</evidence>
<dbReference type="AlphaFoldDB" id="A0A7S0ZJ46"/>
<feature type="compositionally biased region" description="Polar residues" evidence="9">
    <location>
        <begin position="180"/>
        <end position="197"/>
    </location>
</feature>
<dbReference type="GO" id="GO:0015031">
    <property type="term" value="P:protein transport"/>
    <property type="evidence" value="ECO:0007669"/>
    <property type="project" value="UniProtKB-KW"/>
</dbReference>
<evidence type="ECO:0000256" key="5">
    <source>
        <dbReference type="ARBA" id="ARBA00022490"/>
    </source>
</evidence>
<dbReference type="InterPro" id="IPR044538">
    <property type="entry name" value="Vta1-like"/>
</dbReference>
<dbReference type="InterPro" id="IPR023175">
    <property type="entry name" value="Vta1/CALS_N_sf"/>
</dbReference>
<keyword evidence="8" id="KW-0472">Membrane</keyword>
<dbReference type="Gene3D" id="1.25.40.270">
    <property type="entry name" value="Vacuolar protein sorting-associated protein vta1"/>
    <property type="match status" value="1"/>
</dbReference>
<dbReference type="EMBL" id="HBFP01010912">
    <property type="protein sequence ID" value="CAD8823455.1"/>
    <property type="molecule type" value="Transcribed_RNA"/>
</dbReference>
<evidence type="ECO:0000256" key="1">
    <source>
        <dbReference type="ARBA" id="ARBA00004481"/>
    </source>
</evidence>